<dbReference type="PANTHER" id="PTHR11973:SF18">
    <property type="entry name" value="CELL SURFACE GLYCOPROTEIN MUC18"/>
    <property type="match status" value="1"/>
</dbReference>
<reference evidence="11" key="1">
    <citation type="journal article" date="2004" name="Nature">
        <title>Genome duplication in the teleost fish Tetraodon nigroviridis reveals the early vertebrate proto-karyotype.</title>
        <authorList>
            <person name="Jaillon O."/>
            <person name="Aury J.-M."/>
            <person name="Brunet F."/>
            <person name="Petit J.-L."/>
            <person name="Stange-Thomann N."/>
            <person name="Mauceli E."/>
            <person name="Bouneau L."/>
            <person name="Fischer C."/>
            <person name="Ozouf-Costaz C."/>
            <person name="Bernot A."/>
            <person name="Nicaud S."/>
            <person name="Jaffe D."/>
            <person name="Fisher S."/>
            <person name="Lutfalla G."/>
            <person name="Dossat C."/>
            <person name="Segurens B."/>
            <person name="Dasilva C."/>
            <person name="Salanoubat M."/>
            <person name="Levy M."/>
            <person name="Boudet N."/>
            <person name="Castellano S."/>
            <person name="Anthouard V."/>
            <person name="Jubin C."/>
            <person name="Castelli V."/>
            <person name="Katinka M."/>
            <person name="Vacherie B."/>
            <person name="Biemont C."/>
            <person name="Skalli Z."/>
            <person name="Cattolico L."/>
            <person name="Poulain J."/>
            <person name="De Berardinis V."/>
            <person name="Cruaud C."/>
            <person name="Duprat S."/>
            <person name="Brottier P."/>
            <person name="Coutanceau J.-P."/>
            <person name="Gouzy J."/>
            <person name="Parra G."/>
            <person name="Lardier G."/>
            <person name="Chapple C."/>
            <person name="McKernan K.J."/>
            <person name="McEwan P."/>
            <person name="Bosak S."/>
            <person name="Kellis M."/>
            <person name="Volff J.-N."/>
            <person name="Guigo R."/>
            <person name="Zody M.C."/>
            <person name="Mesirov J."/>
            <person name="Lindblad-Toh K."/>
            <person name="Birren B."/>
            <person name="Nusbaum C."/>
            <person name="Kahn D."/>
            <person name="Robinson-Rechavi M."/>
            <person name="Laudet V."/>
            <person name="Schachter V."/>
            <person name="Quetier F."/>
            <person name="Saurin W."/>
            <person name="Scarpelli C."/>
            <person name="Wincker P."/>
            <person name="Lander E.S."/>
            <person name="Weissenbach J."/>
            <person name="Roest Crollius H."/>
        </authorList>
    </citation>
    <scope>NUCLEOTIDE SEQUENCE [LARGE SCALE GENOMIC DNA]</scope>
</reference>
<evidence type="ECO:0000313" key="11">
    <source>
        <dbReference type="EMBL" id="CAG00900.1"/>
    </source>
</evidence>
<dbReference type="InterPro" id="IPR007110">
    <property type="entry name" value="Ig-like_dom"/>
</dbReference>
<evidence type="ECO:0000256" key="8">
    <source>
        <dbReference type="ARBA" id="ARBA00023319"/>
    </source>
</evidence>
<dbReference type="KEGG" id="tng:GSTEN00019471G001"/>
<dbReference type="SMART" id="SM00408">
    <property type="entry name" value="IGc2"/>
    <property type="match status" value="2"/>
</dbReference>
<dbReference type="SUPFAM" id="SSF48726">
    <property type="entry name" value="Immunoglobulin"/>
    <property type="match status" value="5"/>
</dbReference>
<dbReference type="InterPro" id="IPR013106">
    <property type="entry name" value="Ig_V-set"/>
</dbReference>
<feature type="domain" description="Ig-like" evidence="10">
    <location>
        <begin position="228"/>
        <end position="313"/>
    </location>
</feature>
<evidence type="ECO:0000256" key="4">
    <source>
        <dbReference type="ARBA" id="ARBA00022989"/>
    </source>
</evidence>
<organism evidence="11">
    <name type="scientific">Tetraodon nigroviridis</name>
    <name type="common">Spotted green pufferfish</name>
    <name type="synonym">Chelonodon nigroviridis</name>
    <dbReference type="NCBI Taxonomy" id="99883"/>
    <lineage>
        <taxon>Eukaryota</taxon>
        <taxon>Metazoa</taxon>
        <taxon>Chordata</taxon>
        <taxon>Craniata</taxon>
        <taxon>Vertebrata</taxon>
        <taxon>Euteleostomi</taxon>
        <taxon>Actinopterygii</taxon>
        <taxon>Neopterygii</taxon>
        <taxon>Teleostei</taxon>
        <taxon>Neoteleostei</taxon>
        <taxon>Acanthomorphata</taxon>
        <taxon>Eupercaria</taxon>
        <taxon>Tetraodontiformes</taxon>
        <taxon>Tetradontoidea</taxon>
        <taxon>Tetraodontidae</taxon>
        <taxon>Tetraodon</taxon>
    </lineage>
</organism>
<keyword evidence="5 9" id="KW-0472">Membrane</keyword>
<keyword evidence="8" id="KW-0393">Immunoglobulin domain</keyword>
<accession>Q4SEN2</accession>
<dbReference type="InterPro" id="IPR003599">
    <property type="entry name" value="Ig_sub"/>
</dbReference>
<evidence type="ECO:0000256" key="6">
    <source>
        <dbReference type="ARBA" id="ARBA00023157"/>
    </source>
</evidence>
<keyword evidence="2 9" id="KW-0812">Transmembrane</keyword>
<evidence type="ECO:0000256" key="9">
    <source>
        <dbReference type="SAM" id="Phobius"/>
    </source>
</evidence>
<evidence type="ECO:0000256" key="5">
    <source>
        <dbReference type="ARBA" id="ARBA00023136"/>
    </source>
</evidence>
<gene>
    <name evidence="11" type="ORF">GSTENG00019471001</name>
</gene>
<feature type="domain" description="Ig-like" evidence="10">
    <location>
        <begin position="319"/>
        <end position="383"/>
    </location>
</feature>
<feature type="domain" description="Ig-like" evidence="10">
    <location>
        <begin position="116"/>
        <end position="222"/>
    </location>
</feature>
<proteinExistence type="predicted"/>
<dbReference type="SMART" id="SM00409">
    <property type="entry name" value="IG"/>
    <property type="match status" value="4"/>
</dbReference>
<reference evidence="11" key="2">
    <citation type="submission" date="2004-02" db="EMBL/GenBank/DDBJ databases">
        <authorList>
            <consortium name="Genoscope"/>
            <consortium name="Whitehead Institute Centre for Genome Research"/>
        </authorList>
    </citation>
    <scope>NUCLEOTIDE SEQUENCE</scope>
</reference>
<dbReference type="PANTHER" id="PTHR11973">
    <property type="entry name" value="CELL SURFACE GLYCOPROTEIN MUC18-RELATED"/>
    <property type="match status" value="1"/>
</dbReference>
<keyword evidence="4 9" id="KW-1133">Transmembrane helix</keyword>
<feature type="non-terminal residue" evidence="11">
    <location>
        <position position="603"/>
    </location>
</feature>
<dbReference type="GO" id="GO:0005886">
    <property type="term" value="C:plasma membrane"/>
    <property type="evidence" value="ECO:0007669"/>
    <property type="project" value="TreeGrafter"/>
</dbReference>
<dbReference type="Pfam" id="PF13927">
    <property type="entry name" value="Ig_3"/>
    <property type="match status" value="1"/>
</dbReference>
<dbReference type="EMBL" id="CAAE01014615">
    <property type="protein sequence ID" value="CAG00900.1"/>
    <property type="molecule type" value="Genomic_DNA"/>
</dbReference>
<keyword evidence="6" id="KW-1015">Disulfide bond</keyword>
<comment type="subcellular location">
    <subcellularLocation>
        <location evidence="1">Membrane</location>
        <topology evidence="1">Single-pass type I membrane protein</topology>
    </subcellularLocation>
</comment>
<dbReference type="AlphaFoldDB" id="Q4SEN2"/>
<feature type="domain" description="Ig-like" evidence="10">
    <location>
        <begin position="404"/>
        <end position="491"/>
    </location>
</feature>
<dbReference type="PROSITE" id="PS50835">
    <property type="entry name" value="IG_LIKE"/>
    <property type="match status" value="5"/>
</dbReference>
<dbReference type="InterPro" id="IPR013783">
    <property type="entry name" value="Ig-like_fold"/>
</dbReference>
<dbReference type="InterPro" id="IPR013162">
    <property type="entry name" value="CD80_C2-set"/>
</dbReference>
<dbReference type="GO" id="GO:0005055">
    <property type="term" value="F:laminin receptor activity"/>
    <property type="evidence" value="ECO:0007669"/>
    <property type="project" value="TreeGrafter"/>
</dbReference>
<sequence>MDDSVDVYLGHQAQISCQYSFTDADAEPSDVIIQWFVAEVGNSSRVRIFYSDNTQSMVDQNTNYSARIKVASDRRATQLIIPEAALVDEKEFFCQVNGMAAGSMEGKTHLRVFAPPQAPVIEGVLAGIAASSDGLSKVASCEALNGFPKPNITWYRNNAPLVSTSGQVNVLTLLIKEFGGFYSVQSTLMYKVLKEDKDAHFFCEVSFFVPGAIRTLQSGSVNVTVHYPTTMVELWKDSPQHLVKEGDTVELRCQGDGNPPPSFSFNREQEPDVDLQNSGDVLVLTSVTRKDSGIYQCWPQDADADVRGEMQLTVHFLDPAVVVPKDSELVFRGEDLTASCNALSSLKTSTVWFKDGQQVGRGNTLQLKNATYDTTGEYVCEVTVPSLHALHTRGSFHIIVQGAPQLVGLEQEVQLEEAAGRMVNLSCEVRAHPRATISWSVAGSQSWQEVVNTAADEVSQSVVSVLVDSDVSAQCNASNEFGSKVKSFSIRANPACLPDLFVVLPVPSANPAPDCGSDLFPVEGGGVIIVVIILALLLLAILGSILYFLHKKGKLPCGRSGKQDITKEKNTKDEIVVEMKTDTKAEGSVLLKAANGDKKEPGQ</sequence>
<dbReference type="InterPro" id="IPR036179">
    <property type="entry name" value="Ig-like_dom_sf"/>
</dbReference>
<evidence type="ECO:0000256" key="1">
    <source>
        <dbReference type="ARBA" id="ARBA00004479"/>
    </source>
</evidence>
<dbReference type="Pfam" id="PF08205">
    <property type="entry name" value="C2-set_2"/>
    <property type="match status" value="1"/>
</dbReference>
<feature type="transmembrane region" description="Helical" evidence="9">
    <location>
        <begin position="527"/>
        <end position="549"/>
    </location>
</feature>
<evidence type="ECO:0000256" key="7">
    <source>
        <dbReference type="ARBA" id="ARBA00023180"/>
    </source>
</evidence>
<keyword evidence="7" id="KW-0325">Glycoprotein</keyword>
<evidence type="ECO:0000256" key="3">
    <source>
        <dbReference type="ARBA" id="ARBA00022737"/>
    </source>
</evidence>
<evidence type="ECO:0000259" key="10">
    <source>
        <dbReference type="PROSITE" id="PS50835"/>
    </source>
</evidence>
<evidence type="ECO:0000256" key="2">
    <source>
        <dbReference type="ARBA" id="ARBA00022692"/>
    </source>
</evidence>
<name>Q4SEN2_TETNG</name>
<dbReference type="InterPro" id="IPR051116">
    <property type="entry name" value="Surface_Rcpt/Adhesion_Mol"/>
</dbReference>
<dbReference type="Gene3D" id="2.60.40.10">
    <property type="entry name" value="Immunoglobulins"/>
    <property type="match status" value="5"/>
</dbReference>
<keyword evidence="3" id="KW-0677">Repeat</keyword>
<dbReference type="Pfam" id="PF07686">
    <property type="entry name" value="V-set"/>
    <property type="match status" value="1"/>
</dbReference>
<dbReference type="OrthoDB" id="6431884at2759"/>
<feature type="domain" description="Ig-like" evidence="10">
    <location>
        <begin position="1"/>
        <end position="111"/>
    </location>
</feature>
<protein>
    <submittedName>
        <fullName evidence="11">Chromosome undetermined SCAF14615, whole genome shotgun sequence</fullName>
    </submittedName>
</protein>
<dbReference type="InterPro" id="IPR003598">
    <property type="entry name" value="Ig_sub2"/>
</dbReference>